<dbReference type="InterPro" id="IPR014967">
    <property type="entry name" value="Uncharacterised_YugN-like"/>
</dbReference>
<dbReference type="EMBL" id="CP066701">
    <property type="protein sequence ID" value="QQX23853.1"/>
    <property type="molecule type" value="Genomic_DNA"/>
</dbReference>
<dbReference type="Proteomes" id="UP000075666">
    <property type="component" value="Unassembled WGS sequence"/>
</dbReference>
<dbReference type="STRING" id="46224.B4102_1834"/>
<dbReference type="EMBL" id="LQYN01000089">
    <property type="protein sequence ID" value="KYC96779.1"/>
    <property type="molecule type" value="Genomic_DNA"/>
</dbReference>
<evidence type="ECO:0000313" key="1">
    <source>
        <dbReference type="EMBL" id="KYC96779.1"/>
    </source>
</evidence>
<reference evidence="2 4" key="2">
    <citation type="submission" date="2020-12" db="EMBL/GenBank/DDBJ databases">
        <title>Taxonomic evaluation of the Bacillus sporothermodurans group of bacteria based on whole genome sequences.</title>
        <authorList>
            <person name="Fiedler G."/>
            <person name="Herbstmann A.-D."/>
            <person name="Doll E."/>
            <person name="Wenning M."/>
            <person name="Brinks E."/>
            <person name="Kabisch J."/>
            <person name="Breitenwieser F."/>
            <person name="Lappann M."/>
            <person name="Boehnlein C."/>
            <person name="Franz C."/>
        </authorList>
    </citation>
    <scope>NUCLEOTIDE SEQUENCE [LARGE SCALE GENOMIC DNA]</scope>
    <source>
        <strain evidence="2 4">DSM 10599</strain>
    </source>
</reference>
<proteinExistence type="predicted"/>
<name>A0A150KN45_9BACI</name>
<dbReference type="OrthoDB" id="2988890at2"/>
<protein>
    <submittedName>
        <fullName evidence="2">YugN-like family protein</fullName>
    </submittedName>
</protein>
<dbReference type="SUPFAM" id="SSF160755">
    <property type="entry name" value="YugN-like"/>
    <property type="match status" value="1"/>
</dbReference>
<dbReference type="RefSeq" id="WP_066234251.1">
    <property type="nucleotide sequence ID" value="NZ_CP066701.1"/>
</dbReference>
<gene>
    <name evidence="1" type="ORF">B4102_1834</name>
    <name evidence="2" type="ORF">JGZ69_13360</name>
</gene>
<dbReference type="Gene3D" id="3.30.310.100">
    <property type="entry name" value="YugN-like"/>
    <property type="match status" value="1"/>
</dbReference>
<evidence type="ECO:0000313" key="2">
    <source>
        <dbReference type="EMBL" id="QQX23853.1"/>
    </source>
</evidence>
<reference evidence="1 3" key="1">
    <citation type="submission" date="2016-01" db="EMBL/GenBank/DDBJ databases">
        <title>Genome Sequences of Twelve Sporeforming Bacillus Species Isolated from Foods.</title>
        <authorList>
            <person name="Berendsen E.M."/>
            <person name="Wells-Bennik M.H."/>
            <person name="Krawcyk A.O."/>
            <person name="De Jong A."/>
            <person name="Holsappel S."/>
            <person name="Eijlander R.T."/>
            <person name="Kuipers O.P."/>
        </authorList>
    </citation>
    <scope>NUCLEOTIDE SEQUENCE [LARGE SCALE GENOMIC DNA]</scope>
    <source>
        <strain evidence="1 3">B4102</strain>
    </source>
</reference>
<accession>A0A150KN45</accession>
<dbReference type="Pfam" id="PF08868">
    <property type="entry name" value="YugN"/>
    <property type="match status" value="1"/>
</dbReference>
<organism evidence="1 3">
    <name type="scientific">Heyndrickxia sporothermodurans</name>
    <dbReference type="NCBI Taxonomy" id="46224"/>
    <lineage>
        <taxon>Bacteria</taxon>
        <taxon>Bacillati</taxon>
        <taxon>Bacillota</taxon>
        <taxon>Bacilli</taxon>
        <taxon>Bacillales</taxon>
        <taxon>Bacillaceae</taxon>
        <taxon>Heyndrickxia</taxon>
    </lineage>
</organism>
<evidence type="ECO:0000313" key="3">
    <source>
        <dbReference type="Proteomes" id="UP000075666"/>
    </source>
</evidence>
<dbReference type="GeneID" id="62498677"/>
<keyword evidence="3" id="KW-1185">Reference proteome</keyword>
<evidence type="ECO:0000313" key="4">
    <source>
        <dbReference type="Proteomes" id="UP000595512"/>
    </source>
</evidence>
<dbReference type="PATRIC" id="fig|46224.3.peg.4338"/>
<dbReference type="Proteomes" id="UP000595512">
    <property type="component" value="Chromosome"/>
</dbReference>
<dbReference type="KEGG" id="hspo:JGZ69_13360"/>
<dbReference type="AlphaFoldDB" id="A0A150KN45"/>
<dbReference type="InterPro" id="IPR036491">
    <property type="entry name" value="YugN-like_sf"/>
</dbReference>
<sequence>MYKIPSKIEGKQFQLYKLEQLLKPKGYSIGGGWDYDQGYFDMKMANDDGYQFLRVPFTPVDGQLDTRGVVVQLGIPFILNHVYQNDVDDDAGVGYAAAAFDQFAEPKDEDGNIPKKYIDYGKELVRELEHILFS</sequence>